<dbReference type="STRING" id="679926.Mpet_0288"/>
<keyword evidence="6" id="KW-1185">Reference proteome</keyword>
<dbReference type="HOGENOM" id="CLU_000445_114_58_2"/>
<dbReference type="eggNOG" id="arCOG03567">
    <property type="taxonomic scope" value="Archaea"/>
</dbReference>
<dbReference type="InterPro" id="IPR036890">
    <property type="entry name" value="HATPase_C_sf"/>
</dbReference>
<name>E1RFB7_METP4</name>
<dbReference type="Gene3D" id="3.30.565.10">
    <property type="entry name" value="Histidine kinase-like ATPase, C-terminal domain"/>
    <property type="match status" value="1"/>
</dbReference>
<dbReference type="PROSITE" id="PS50110">
    <property type="entry name" value="RESPONSE_REGULATORY"/>
    <property type="match status" value="1"/>
</dbReference>
<evidence type="ECO:0000256" key="2">
    <source>
        <dbReference type="PROSITE-ProRule" id="PRU00169"/>
    </source>
</evidence>
<dbReference type="SMART" id="SM00387">
    <property type="entry name" value="HATPase_c"/>
    <property type="match status" value="1"/>
</dbReference>
<dbReference type="Proteomes" id="UP000006565">
    <property type="component" value="Chromosome"/>
</dbReference>
<dbReference type="Pfam" id="PF00072">
    <property type="entry name" value="Response_reg"/>
    <property type="match status" value="1"/>
</dbReference>
<dbReference type="GeneID" id="25394961"/>
<dbReference type="KEGG" id="mpi:Mpet_0288"/>
<dbReference type="SUPFAM" id="SSF55785">
    <property type="entry name" value="PYP-like sensor domain (PAS domain)"/>
    <property type="match status" value="1"/>
</dbReference>
<dbReference type="eggNOG" id="arCOG02385">
    <property type="taxonomic scope" value="Archaea"/>
</dbReference>
<feature type="domain" description="Response regulatory" evidence="3">
    <location>
        <begin position="3"/>
        <end position="118"/>
    </location>
</feature>
<proteinExistence type="predicted"/>
<dbReference type="InterPro" id="IPR003594">
    <property type="entry name" value="HATPase_dom"/>
</dbReference>
<dbReference type="eggNOG" id="arCOG06516">
    <property type="taxonomic scope" value="Archaea"/>
</dbReference>
<dbReference type="PANTHER" id="PTHR43547">
    <property type="entry name" value="TWO-COMPONENT HISTIDINE KINASE"/>
    <property type="match status" value="1"/>
</dbReference>
<accession>E1RFB7</accession>
<dbReference type="InterPro" id="IPR035965">
    <property type="entry name" value="PAS-like_dom_sf"/>
</dbReference>
<evidence type="ECO:0000313" key="6">
    <source>
        <dbReference type="Proteomes" id="UP000006565"/>
    </source>
</evidence>
<dbReference type="PANTHER" id="PTHR43547:SF2">
    <property type="entry name" value="HYBRID SIGNAL TRANSDUCTION HISTIDINE KINASE C"/>
    <property type="match status" value="1"/>
</dbReference>
<organism evidence="5 6">
    <name type="scientific">Methanolacinia petrolearia (strain DSM 11571 / OCM 486 / SEBR 4847)</name>
    <name type="common">Methanoplanus petrolearius</name>
    <dbReference type="NCBI Taxonomy" id="679926"/>
    <lineage>
        <taxon>Archaea</taxon>
        <taxon>Methanobacteriati</taxon>
        <taxon>Methanobacteriota</taxon>
        <taxon>Stenosarchaea group</taxon>
        <taxon>Methanomicrobia</taxon>
        <taxon>Methanomicrobiales</taxon>
        <taxon>Methanomicrobiaceae</taxon>
        <taxon>Methanolacinia</taxon>
    </lineage>
</organism>
<protein>
    <submittedName>
        <fullName evidence="5">Putative PAS/PAC sensor protein</fullName>
    </submittedName>
</protein>
<feature type="domain" description="PAS" evidence="4">
    <location>
        <begin position="134"/>
        <end position="181"/>
    </location>
</feature>
<dbReference type="SMART" id="SM00448">
    <property type="entry name" value="REC"/>
    <property type="match status" value="1"/>
</dbReference>
<dbReference type="InterPro" id="IPR011006">
    <property type="entry name" value="CheY-like_superfamily"/>
</dbReference>
<dbReference type="SUPFAM" id="SSF55874">
    <property type="entry name" value="ATPase domain of HSP90 chaperone/DNA topoisomerase II/histidine kinase"/>
    <property type="match status" value="1"/>
</dbReference>
<dbReference type="AlphaFoldDB" id="E1RFB7"/>
<evidence type="ECO:0000313" key="5">
    <source>
        <dbReference type="EMBL" id="ADN35065.1"/>
    </source>
</evidence>
<evidence type="ECO:0000256" key="1">
    <source>
        <dbReference type="ARBA" id="ARBA00022553"/>
    </source>
</evidence>
<dbReference type="SUPFAM" id="SSF52172">
    <property type="entry name" value="CheY-like"/>
    <property type="match status" value="1"/>
</dbReference>
<dbReference type="InterPro" id="IPR001789">
    <property type="entry name" value="Sig_transdc_resp-reg_receiver"/>
</dbReference>
<dbReference type="PROSITE" id="PS50112">
    <property type="entry name" value="PAS"/>
    <property type="match status" value="1"/>
</dbReference>
<dbReference type="OrthoDB" id="8127at2157"/>
<dbReference type="GO" id="GO:0000155">
    <property type="term" value="F:phosphorelay sensor kinase activity"/>
    <property type="evidence" value="ECO:0007669"/>
    <property type="project" value="TreeGrafter"/>
</dbReference>
<dbReference type="EMBL" id="CP002117">
    <property type="protein sequence ID" value="ADN35065.1"/>
    <property type="molecule type" value="Genomic_DNA"/>
</dbReference>
<dbReference type="Pfam" id="PF13426">
    <property type="entry name" value="PAS_9"/>
    <property type="match status" value="1"/>
</dbReference>
<gene>
    <name evidence="5" type="ordered locus">Mpet_0288</name>
</gene>
<dbReference type="RefSeq" id="WP_013328244.1">
    <property type="nucleotide sequence ID" value="NC_014507.1"/>
</dbReference>
<keyword evidence="1 2" id="KW-0597">Phosphoprotein</keyword>
<dbReference type="Gene3D" id="3.40.50.2300">
    <property type="match status" value="1"/>
</dbReference>
<dbReference type="SMART" id="SM00091">
    <property type="entry name" value="PAS"/>
    <property type="match status" value="1"/>
</dbReference>
<dbReference type="Gene3D" id="3.30.450.20">
    <property type="entry name" value="PAS domain"/>
    <property type="match status" value="1"/>
</dbReference>
<evidence type="ECO:0000259" key="3">
    <source>
        <dbReference type="PROSITE" id="PS50110"/>
    </source>
</evidence>
<dbReference type="InterPro" id="IPR000014">
    <property type="entry name" value="PAS"/>
</dbReference>
<reference evidence="5 6" key="1">
    <citation type="journal article" date="2010" name="Stand. Genomic Sci.">
        <title>Complete genome sequence of Methanoplanus petrolearius type strain (SEBR 4847).</title>
        <authorList>
            <person name="Brambilla E."/>
            <person name="Djao O.D."/>
            <person name="Daligault H."/>
            <person name="Lapidus A."/>
            <person name="Lucas S."/>
            <person name="Hammon N."/>
            <person name="Nolan M."/>
            <person name="Tice H."/>
            <person name="Cheng J.F."/>
            <person name="Han C."/>
            <person name="Tapia R."/>
            <person name="Goodwin L."/>
            <person name="Pitluck S."/>
            <person name="Liolios K."/>
            <person name="Ivanova N."/>
            <person name="Mavromatis K."/>
            <person name="Mikhailova N."/>
            <person name="Pati A."/>
            <person name="Chen A."/>
            <person name="Palaniappan K."/>
            <person name="Land M."/>
            <person name="Hauser L."/>
            <person name="Chang Y.J."/>
            <person name="Jeffries C.D."/>
            <person name="Rohde M."/>
            <person name="Spring S."/>
            <person name="Sikorski J."/>
            <person name="Goker M."/>
            <person name="Woyke T."/>
            <person name="Bristow J."/>
            <person name="Eisen J.A."/>
            <person name="Markowitz V."/>
            <person name="Hugenholtz P."/>
            <person name="Kyrpides N.C."/>
            <person name="Klenk H.P."/>
        </authorList>
    </citation>
    <scope>NUCLEOTIDE SEQUENCE [LARGE SCALE GENOMIC DNA]</scope>
    <source>
        <strain evidence="6">DSM 11571 / OCM 486 / SEBR 4847</strain>
    </source>
</reference>
<dbReference type="NCBIfam" id="TIGR00229">
    <property type="entry name" value="sensory_box"/>
    <property type="match status" value="1"/>
</dbReference>
<dbReference type="Pfam" id="PF02518">
    <property type="entry name" value="HATPase_c"/>
    <property type="match status" value="1"/>
</dbReference>
<dbReference type="CDD" id="cd00130">
    <property type="entry name" value="PAS"/>
    <property type="match status" value="1"/>
</dbReference>
<feature type="modified residue" description="4-aspartylphosphate" evidence="2">
    <location>
        <position position="53"/>
    </location>
</feature>
<dbReference type="CDD" id="cd00156">
    <property type="entry name" value="REC"/>
    <property type="match status" value="1"/>
</dbReference>
<sequence length="486" mass="55258" precursor="true">MIDILIVDDDPEVLDITKIFLERTGYFRVSTGNSAAEGLLKLEEQNFEAVISDYEMPDMNGLDFLKEIREEGNIIPFIIFTGRSREEVVIEAMNSGADYYIQKGTDLKALFAELTHKVLLAVEKKRSEKALSEANEYKNRLIESHIDPLLTIDDSYKIMDINSAMEKLSGYRKDEIEGKDLAVLFRDHENAKSALAIALKENNLRDYPLDIVTSYGEVIPILFHAAPYINEKMEFLGFFTEFHEYKEDKNEHAGEKISKNEFYLDILTHDIRNMIMVETGCLEIDGNPEEEQSLWERRMRNLIGNVKHLIENTEAMRRSDENCHDLKPVELRPLICREAENYPDLDITIGDFGCMVVADDLLGSVFYNLFNNVKKHCGAGTEVRISVPEYEEGSEISVFFEDSGPGIPNDIIEDFNVGDLAENGSSGKKSHGMGLIWSLIDNCGGQIMILTNEGRTGTKYIISLKKHFPYEESLLLSEKSVCLKNR</sequence>
<evidence type="ECO:0000259" key="4">
    <source>
        <dbReference type="PROSITE" id="PS50112"/>
    </source>
</evidence>